<organism evidence="8 9">
    <name type="scientific">Paxillus involutus ATCC 200175</name>
    <dbReference type="NCBI Taxonomy" id="664439"/>
    <lineage>
        <taxon>Eukaryota</taxon>
        <taxon>Fungi</taxon>
        <taxon>Dikarya</taxon>
        <taxon>Basidiomycota</taxon>
        <taxon>Agaricomycotina</taxon>
        <taxon>Agaricomycetes</taxon>
        <taxon>Agaricomycetidae</taxon>
        <taxon>Boletales</taxon>
        <taxon>Paxilineae</taxon>
        <taxon>Paxillaceae</taxon>
        <taxon>Paxillus</taxon>
    </lineage>
</organism>
<dbReference type="OrthoDB" id="2985014at2759"/>
<feature type="transmembrane region" description="Helical" evidence="7">
    <location>
        <begin position="82"/>
        <end position="100"/>
    </location>
</feature>
<evidence type="ECO:0000256" key="3">
    <source>
        <dbReference type="ARBA" id="ARBA00022692"/>
    </source>
</evidence>
<feature type="transmembrane region" description="Helical" evidence="7">
    <location>
        <begin position="52"/>
        <end position="70"/>
    </location>
</feature>
<proteinExistence type="predicted"/>
<evidence type="ECO:0000313" key="8">
    <source>
        <dbReference type="EMBL" id="KIJ14060.1"/>
    </source>
</evidence>
<keyword evidence="3 7" id="KW-0812">Transmembrane</keyword>
<dbReference type="Gene3D" id="1.20.1250.20">
    <property type="entry name" value="MFS general substrate transporter like domains"/>
    <property type="match status" value="1"/>
</dbReference>
<dbReference type="GO" id="GO:0022857">
    <property type="term" value="F:transmembrane transporter activity"/>
    <property type="evidence" value="ECO:0007669"/>
    <property type="project" value="TreeGrafter"/>
</dbReference>
<evidence type="ECO:0000313" key="9">
    <source>
        <dbReference type="Proteomes" id="UP000053647"/>
    </source>
</evidence>
<name>A0A0C9TEN4_PAXIN</name>
<dbReference type="HOGENOM" id="CLU_877431_0_0_1"/>
<evidence type="ECO:0000256" key="2">
    <source>
        <dbReference type="ARBA" id="ARBA00022448"/>
    </source>
</evidence>
<dbReference type="InterPro" id="IPR036259">
    <property type="entry name" value="MFS_trans_sf"/>
</dbReference>
<evidence type="ECO:0000256" key="6">
    <source>
        <dbReference type="SAM" id="MobiDB-lite"/>
    </source>
</evidence>
<dbReference type="AlphaFoldDB" id="A0A0C9TEN4"/>
<dbReference type="PANTHER" id="PTHR43791:SF36">
    <property type="entry name" value="TRANSPORTER, PUTATIVE (AFU_ORTHOLOGUE AFUA_6G08340)-RELATED"/>
    <property type="match status" value="1"/>
</dbReference>
<dbReference type="EMBL" id="KN819346">
    <property type="protein sequence ID" value="KIJ14060.1"/>
    <property type="molecule type" value="Genomic_DNA"/>
</dbReference>
<reference evidence="8 9" key="1">
    <citation type="submission" date="2014-06" db="EMBL/GenBank/DDBJ databases">
        <authorList>
            <consortium name="DOE Joint Genome Institute"/>
            <person name="Kuo A."/>
            <person name="Kohler A."/>
            <person name="Nagy L.G."/>
            <person name="Floudas D."/>
            <person name="Copeland A."/>
            <person name="Barry K.W."/>
            <person name="Cichocki N."/>
            <person name="Veneault-Fourrey C."/>
            <person name="LaButti K."/>
            <person name="Lindquist E.A."/>
            <person name="Lipzen A."/>
            <person name="Lundell T."/>
            <person name="Morin E."/>
            <person name="Murat C."/>
            <person name="Sun H."/>
            <person name="Tunlid A."/>
            <person name="Henrissat B."/>
            <person name="Grigoriev I.V."/>
            <person name="Hibbett D.S."/>
            <person name="Martin F."/>
            <person name="Nordberg H.P."/>
            <person name="Cantor M.N."/>
            <person name="Hua S.X."/>
        </authorList>
    </citation>
    <scope>NUCLEOTIDE SEQUENCE [LARGE SCALE GENOMIC DNA]</scope>
    <source>
        <strain evidence="8 9">ATCC 200175</strain>
    </source>
</reference>
<keyword evidence="5 7" id="KW-0472">Membrane</keyword>
<dbReference type="SUPFAM" id="SSF103473">
    <property type="entry name" value="MFS general substrate transporter"/>
    <property type="match status" value="1"/>
</dbReference>
<reference evidence="9" key="2">
    <citation type="submission" date="2015-01" db="EMBL/GenBank/DDBJ databases">
        <title>Evolutionary Origins and Diversification of the Mycorrhizal Mutualists.</title>
        <authorList>
            <consortium name="DOE Joint Genome Institute"/>
            <consortium name="Mycorrhizal Genomics Consortium"/>
            <person name="Kohler A."/>
            <person name="Kuo A."/>
            <person name="Nagy L.G."/>
            <person name="Floudas D."/>
            <person name="Copeland A."/>
            <person name="Barry K.W."/>
            <person name="Cichocki N."/>
            <person name="Veneault-Fourrey C."/>
            <person name="LaButti K."/>
            <person name="Lindquist E.A."/>
            <person name="Lipzen A."/>
            <person name="Lundell T."/>
            <person name="Morin E."/>
            <person name="Murat C."/>
            <person name="Riley R."/>
            <person name="Ohm R."/>
            <person name="Sun H."/>
            <person name="Tunlid A."/>
            <person name="Henrissat B."/>
            <person name="Grigoriev I.V."/>
            <person name="Hibbett D.S."/>
            <person name="Martin F."/>
        </authorList>
    </citation>
    <scope>NUCLEOTIDE SEQUENCE [LARGE SCALE GENOMIC DNA]</scope>
    <source>
        <strain evidence="9">ATCC 200175</strain>
    </source>
</reference>
<dbReference type="PANTHER" id="PTHR43791">
    <property type="entry name" value="PERMEASE-RELATED"/>
    <property type="match status" value="1"/>
</dbReference>
<feature type="transmembrane region" description="Helical" evidence="7">
    <location>
        <begin position="112"/>
        <end position="133"/>
    </location>
</feature>
<evidence type="ECO:0000256" key="5">
    <source>
        <dbReference type="ARBA" id="ARBA00023136"/>
    </source>
</evidence>
<keyword evidence="4 7" id="KW-1133">Transmembrane helix</keyword>
<feature type="transmembrane region" description="Helical" evidence="7">
    <location>
        <begin position="222"/>
        <end position="244"/>
    </location>
</feature>
<feature type="transmembrane region" description="Helical" evidence="7">
    <location>
        <begin position="180"/>
        <end position="202"/>
    </location>
</feature>
<gene>
    <name evidence="8" type="ORF">PAXINDRAFT_13176</name>
</gene>
<comment type="subcellular location">
    <subcellularLocation>
        <location evidence="1">Membrane</location>
        <topology evidence="1">Multi-pass membrane protein</topology>
    </subcellularLocation>
</comment>
<evidence type="ECO:0000256" key="4">
    <source>
        <dbReference type="ARBA" id="ARBA00022989"/>
    </source>
</evidence>
<keyword evidence="2" id="KW-0813">Transport</keyword>
<sequence>MPLPFGSFTSASFSHIVFSSSHQSELCLFDFFVSHGRVPSSLAIQVIRPSRWLPGITVLWGLVMTLMGFVKTHPQLVGVRSLRFLPGYSGAFSGLLAYAIDYMDGDGGLEGWSWILILEGVVTMLLGFIAAFVMDYPATAKFLTTEERSFVIEKRRRDAAQDEEYPMSQQVWAAFTDWQVWALATVQVSIAVPLFGIAYFLPTIINDFGYSTSLSQLLTVPPYALASEWTINLGLLIALLAYIINISDAPSGVKYFGTYFLYVGSDPPRPLDSDSDSHSHLPPAWSGGPRDEEYGLMDDIAPGLGTQGSKKEGLEVV</sequence>
<accession>A0A0C9TEN4</accession>
<protein>
    <submittedName>
        <fullName evidence="8">Uncharacterized protein</fullName>
    </submittedName>
</protein>
<evidence type="ECO:0000256" key="7">
    <source>
        <dbReference type="SAM" id="Phobius"/>
    </source>
</evidence>
<feature type="region of interest" description="Disordered" evidence="6">
    <location>
        <begin position="271"/>
        <end position="317"/>
    </location>
</feature>
<dbReference type="GO" id="GO:0016020">
    <property type="term" value="C:membrane"/>
    <property type="evidence" value="ECO:0007669"/>
    <property type="project" value="UniProtKB-SubCell"/>
</dbReference>
<keyword evidence="9" id="KW-1185">Reference proteome</keyword>
<evidence type="ECO:0000256" key="1">
    <source>
        <dbReference type="ARBA" id="ARBA00004141"/>
    </source>
</evidence>
<dbReference type="Proteomes" id="UP000053647">
    <property type="component" value="Unassembled WGS sequence"/>
</dbReference>